<gene>
    <name evidence="9" type="ORF">U0070_013448</name>
</gene>
<dbReference type="GO" id="GO:0003777">
    <property type="term" value="F:microtubule motor activity"/>
    <property type="evidence" value="ECO:0007669"/>
    <property type="project" value="InterPro"/>
</dbReference>
<evidence type="ECO:0000256" key="2">
    <source>
        <dbReference type="ARBA" id="ARBA00022490"/>
    </source>
</evidence>
<evidence type="ECO:0000256" key="1">
    <source>
        <dbReference type="ARBA" id="ARBA00004245"/>
    </source>
</evidence>
<proteinExistence type="inferred from homology"/>
<evidence type="ECO:0000313" key="10">
    <source>
        <dbReference type="Proteomes" id="UP001488838"/>
    </source>
</evidence>
<dbReference type="PANTHER" id="PTHR47969:SF15">
    <property type="entry name" value="CHROMOSOME-ASSOCIATED KINESIN KIF4A-RELATED"/>
    <property type="match status" value="1"/>
</dbReference>
<evidence type="ECO:0000259" key="8">
    <source>
        <dbReference type="PROSITE" id="PS50067"/>
    </source>
</evidence>
<keyword evidence="6" id="KW-0206">Cytoskeleton</keyword>
<comment type="caution">
    <text evidence="9">The sequence shown here is derived from an EMBL/GenBank/DDBJ whole genome shotgun (WGS) entry which is preliminary data.</text>
</comment>
<dbReference type="GO" id="GO:0051231">
    <property type="term" value="P:spindle elongation"/>
    <property type="evidence" value="ECO:0007669"/>
    <property type="project" value="TreeGrafter"/>
</dbReference>
<dbReference type="AlphaFoldDB" id="A0AAW0HQV1"/>
<dbReference type="InterPro" id="IPR027640">
    <property type="entry name" value="Kinesin-like_fam"/>
</dbReference>
<dbReference type="PANTHER" id="PTHR47969">
    <property type="entry name" value="CHROMOSOME-ASSOCIATED KINESIN KIF4A-RELATED"/>
    <property type="match status" value="1"/>
</dbReference>
<feature type="non-terminal residue" evidence="9">
    <location>
        <position position="71"/>
    </location>
</feature>
<sequence length="71" mass="8089">MNSQSSRSHAIFTISIEQRKKNDKNSNFHSKLHLVDLAGSERQKKTKAEGDRLKEGETIKVIALDENVYAF</sequence>
<name>A0AAW0HQV1_MYOGA</name>
<evidence type="ECO:0000256" key="6">
    <source>
        <dbReference type="ARBA" id="ARBA00023212"/>
    </source>
</evidence>
<evidence type="ECO:0000313" key="9">
    <source>
        <dbReference type="EMBL" id="KAK7804502.1"/>
    </source>
</evidence>
<comment type="caution">
    <text evidence="7">Lacks conserved residue(s) required for the propagation of feature annotation.</text>
</comment>
<dbReference type="Proteomes" id="UP001488838">
    <property type="component" value="Unassembled WGS sequence"/>
</dbReference>
<dbReference type="GO" id="GO:0007052">
    <property type="term" value="P:mitotic spindle organization"/>
    <property type="evidence" value="ECO:0007669"/>
    <property type="project" value="TreeGrafter"/>
</dbReference>
<reference evidence="9 10" key="1">
    <citation type="journal article" date="2023" name="bioRxiv">
        <title>Conserved and derived expression patterns and positive selection on dental genes reveal complex evolutionary context of ever-growing rodent molars.</title>
        <authorList>
            <person name="Calamari Z.T."/>
            <person name="Song A."/>
            <person name="Cohen E."/>
            <person name="Akter M."/>
            <person name="Roy R.D."/>
            <person name="Hallikas O."/>
            <person name="Christensen M.M."/>
            <person name="Li P."/>
            <person name="Marangoni P."/>
            <person name="Jernvall J."/>
            <person name="Klein O.D."/>
        </authorList>
    </citation>
    <scope>NUCLEOTIDE SEQUENCE [LARGE SCALE GENOMIC DNA]</scope>
    <source>
        <strain evidence="9">V071</strain>
    </source>
</reference>
<keyword evidence="3" id="KW-0547">Nucleotide-binding</keyword>
<dbReference type="Gene3D" id="3.40.850.10">
    <property type="entry name" value="Kinesin motor domain"/>
    <property type="match status" value="1"/>
</dbReference>
<dbReference type="GO" id="GO:0008017">
    <property type="term" value="F:microtubule binding"/>
    <property type="evidence" value="ECO:0007669"/>
    <property type="project" value="InterPro"/>
</dbReference>
<feature type="domain" description="Kinesin motor" evidence="8">
    <location>
        <begin position="1"/>
        <end position="71"/>
    </location>
</feature>
<dbReference type="PROSITE" id="PS00411">
    <property type="entry name" value="KINESIN_MOTOR_1"/>
    <property type="match status" value="1"/>
</dbReference>
<dbReference type="GO" id="GO:0007018">
    <property type="term" value="P:microtubule-based movement"/>
    <property type="evidence" value="ECO:0007669"/>
    <property type="project" value="InterPro"/>
</dbReference>
<accession>A0AAW0HQV1</accession>
<dbReference type="PROSITE" id="PS50067">
    <property type="entry name" value="KINESIN_MOTOR_2"/>
    <property type="match status" value="1"/>
</dbReference>
<comment type="similarity">
    <text evidence="7">Belongs to the TRAFAC class myosin-kinesin ATPase superfamily. Kinesin family.</text>
</comment>
<evidence type="ECO:0000256" key="5">
    <source>
        <dbReference type="ARBA" id="ARBA00023054"/>
    </source>
</evidence>
<keyword evidence="10" id="KW-1185">Reference proteome</keyword>
<evidence type="ECO:0000256" key="4">
    <source>
        <dbReference type="ARBA" id="ARBA00022840"/>
    </source>
</evidence>
<dbReference type="InterPro" id="IPR027417">
    <property type="entry name" value="P-loop_NTPase"/>
</dbReference>
<dbReference type="Pfam" id="PF00225">
    <property type="entry name" value="Kinesin"/>
    <property type="match status" value="1"/>
</dbReference>
<keyword evidence="4" id="KW-0067">ATP-binding</keyword>
<dbReference type="GO" id="GO:0005524">
    <property type="term" value="F:ATP binding"/>
    <property type="evidence" value="ECO:0007669"/>
    <property type="project" value="UniProtKB-KW"/>
</dbReference>
<protein>
    <recommendedName>
        <fullName evidence="8">Kinesin motor domain-containing protein</fullName>
    </recommendedName>
</protein>
<evidence type="ECO:0000256" key="7">
    <source>
        <dbReference type="PROSITE-ProRule" id="PRU00283"/>
    </source>
</evidence>
<dbReference type="EMBL" id="JBBHLL010000376">
    <property type="protein sequence ID" value="KAK7804502.1"/>
    <property type="molecule type" value="Genomic_DNA"/>
</dbReference>
<dbReference type="InterPro" id="IPR019821">
    <property type="entry name" value="Kinesin_motor_CS"/>
</dbReference>
<keyword evidence="2" id="KW-0963">Cytoplasm</keyword>
<keyword evidence="5" id="KW-0175">Coiled coil</keyword>
<comment type="subcellular location">
    <subcellularLocation>
        <location evidence="1">Cytoplasm</location>
        <location evidence="1">Cytoskeleton</location>
    </subcellularLocation>
</comment>
<dbReference type="InterPro" id="IPR001752">
    <property type="entry name" value="Kinesin_motor_dom"/>
</dbReference>
<dbReference type="GO" id="GO:0005875">
    <property type="term" value="C:microtubule associated complex"/>
    <property type="evidence" value="ECO:0007669"/>
    <property type="project" value="TreeGrafter"/>
</dbReference>
<dbReference type="SUPFAM" id="SSF52540">
    <property type="entry name" value="P-loop containing nucleoside triphosphate hydrolases"/>
    <property type="match status" value="1"/>
</dbReference>
<organism evidence="9 10">
    <name type="scientific">Myodes glareolus</name>
    <name type="common">Bank vole</name>
    <name type="synonym">Clethrionomys glareolus</name>
    <dbReference type="NCBI Taxonomy" id="447135"/>
    <lineage>
        <taxon>Eukaryota</taxon>
        <taxon>Metazoa</taxon>
        <taxon>Chordata</taxon>
        <taxon>Craniata</taxon>
        <taxon>Vertebrata</taxon>
        <taxon>Euteleostomi</taxon>
        <taxon>Mammalia</taxon>
        <taxon>Eutheria</taxon>
        <taxon>Euarchontoglires</taxon>
        <taxon>Glires</taxon>
        <taxon>Rodentia</taxon>
        <taxon>Myomorpha</taxon>
        <taxon>Muroidea</taxon>
        <taxon>Cricetidae</taxon>
        <taxon>Arvicolinae</taxon>
        <taxon>Myodes</taxon>
    </lineage>
</organism>
<dbReference type="InterPro" id="IPR036961">
    <property type="entry name" value="Kinesin_motor_dom_sf"/>
</dbReference>
<evidence type="ECO:0000256" key="3">
    <source>
        <dbReference type="ARBA" id="ARBA00022741"/>
    </source>
</evidence>